<dbReference type="PANTHER" id="PTHR16238">
    <property type="entry name" value="GEM-ASSOCIATED PROTEIN 8"/>
    <property type="match status" value="1"/>
</dbReference>
<dbReference type="Pfam" id="PF15348">
    <property type="entry name" value="GEMIN8"/>
    <property type="match status" value="1"/>
</dbReference>
<name>A0ABR0ZL31_HUSHU</name>
<keyword evidence="3" id="KW-1185">Reference proteome</keyword>
<evidence type="ECO:0000256" key="1">
    <source>
        <dbReference type="SAM" id="MobiDB-lite"/>
    </source>
</evidence>
<dbReference type="PANTHER" id="PTHR16238:SF7">
    <property type="entry name" value="GEM-ASSOCIATED PROTEIN 8"/>
    <property type="match status" value="1"/>
</dbReference>
<evidence type="ECO:0000313" key="2">
    <source>
        <dbReference type="EMBL" id="KAK6485525.1"/>
    </source>
</evidence>
<proteinExistence type="predicted"/>
<sequence>MGLLSAPDEAPHQESDAWYNHQVYSRYWRHYQQAMNWQYRHKQAYRKALEAVYYSSFSPPPPAAPHRYSDWNGDNCSSMSHYSAPRERMDWARQHRHRGQEMYKEELETESESEAESEGDSESDSEIEYDVSNMEITEELRQYFAQTEKHREELKKQQQLDAERQDTYVLADHDLYRVSGRSAQPPVERPGERRMAEMKKLYGEDAAKIQGMETAMQLTFDRNCDKKQPKYWPVIPLKL</sequence>
<comment type="caution">
    <text evidence="2">The sequence shown here is derived from an EMBL/GenBank/DDBJ whole genome shotgun (WGS) entry which is preliminary data.</text>
</comment>
<organism evidence="2 3">
    <name type="scientific">Huso huso</name>
    <name type="common">Beluga</name>
    <name type="synonym">Acipenser huso</name>
    <dbReference type="NCBI Taxonomy" id="61971"/>
    <lineage>
        <taxon>Eukaryota</taxon>
        <taxon>Metazoa</taxon>
        <taxon>Chordata</taxon>
        <taxon>Craniata</taxon>
        <taxon>Vertebrata</taxon>
        <taxon>Euteleostomi</taxon>
        <taxon>Actinopterygii</taxon>
        <taxon>Chondrostei</taxon>
        <taxon>Acipenseriformes</taxon>
        <taxon>Acipenseridae</taxon>
        <taxon>Huso</taxon>
    </lineage>
</organism>
<protein>
    <submittedName>
        <fullName evidence="2">Gem-associated protein 8-like</fullName>
    </submittedName>
</protein>
<dbReference type="EMBL" id="JAHFZB010000009">
    <property type="protein sequence ID" value="KAK6485525.1"/>
    <property type="molecule type" value="Genomic_DNA"/>
</dbReference>
<feature type="compositionally biased region" description="Basic and acidic residues" evidence="1">
    <location>
        <begin position="94"/>
        <end position="106"/>
    </location>
</feature>
<feature type="compositionally biased region" description="Acidic residues" evidence="1">
    <location>
        <begin position="107"/>
        <end position="127"/>
    </location>
</feature>
<gene>
    <name evidence="2" type="ORF">HHUSO_G11331</name>
</gene>
<feature type="region of interest" description="Disordered" evidence="1">
    <location>
        <begin position="94"/>
        <end position="127"/>
    </location>
</feature>
<dbReference type="Proteomes" id="UP001369086">
    <property type="component" value="Unassembled WGS sequence"/>
</dbReference>
<reference evidence="2 3" key="1">
    <citation type="submission" date="2021-05" db="EMBL/GenBank/DDBJ databases">
        <authorList>
            <person name="Zahm M."/>
            <person name="Klopp C."/>
            <person name="Cabau C."/>
            <person name="Kuhl H."/>
            <person name="Suciu R."/>
            <person name="Ciorpac M."/>
            <person name="Holostenco D."/>
            <person name="Gessner J."/>
            <person name="Wuertz S."/>
            <person name="Hohne C."/>
            <person name="Stock M."/>
            <person name="Gislard M."/>
            <person name="Lluch J."/>
            <person name="Milhes M."/>
            <person name="Lampietro C."/>
            <person name="Lopez Roques C."/>
            <person name="Donnadieu C."/>
            <person name="Du K."/>
            <person name="Schartl M."/>
            <person name="Guiguen Y."/>
        </authorList>
    </citation>
    <scope>NUCLEOTIDE SEQUENCE [LARGE SCALE GENOMIC DNA]</scope>
    <source>
        <strain evidence="2">Hh-F2</strain>
        <tissue evidence="2">Blood</tissue>
    </source>
</reference>
<dbReference type="InterPro" id="IPR034754">
    <property type="entry name" value="GEMIN8"/>
</dbReference>
<evidence type="ECO:0000313" key="3">
    <source>
        <dbReference type="Proteomes" id="UP001369086"/>
    </source>
</evidence>
<accession>A0ABR0ZL31</accession>